<keyword evidence="5" id="KW-1185">Reference proteome</keyword>
<evidence type="ECO:0000313" key="5">
    <source>
        <dbReference type="Proteomes" id="UP001589716"/>
    </source>
</evidence>
<reference evidence="4 5" key="1">
    <citation type="submission" date="2024-09" db="EMBL/GenBank/DDBJ databases">
        <authorList>
            <person name="Sun Q."/>
            <person name="Mori K."/>
        </authorList>
    </citation>
    <scope>NUCLEOTIDE SEQUENCE [LARGE SCALE GENOMIC DNA]</scope>
    <source>
        <strain evidence="4 5">JCM 4414</strain>
    </source>
</reference>
<dbReference type="Gene3D" id="3.40.190.10">
    <property type="entry name" value="Periplasmic binding protein-like II"/>
    <property type="match status" value="2"/>
</dbReference>
<comment type="caution">
    <text evidence="4">The sequence shown here is derived from an EMBL/GenBank/DDBJ whole genome shotgun (WGS) entry which is preliminary data.</text>
</comment>
<dbReference type="PANTHER" id="PTHR35936">
    <property type="entry name" value="MEMBRANE-BOUND LYTIC MUREIN TRANSGLYCOSYLASE F"/>
    <property type="match status" value="1"/>
</dbReference>
<dbReference type="Proteomes" id="UP001589716">
    <property type="component" value="Unassembled WGS sequence"/>
</dbReference>
<dbReference type="SUPFAM" id="SSF53850">
    <property type="entry name" value="Periplasmic binding protein-like II"/>
    <property type="match status" value="1"/>
</dbReference>
<evidence type="ECO:0000313" key="4">
    <source>
        <dbReference type="EMBL" id="MFB9554509.1"/>
    </source>
</evidence>
<feature type="signal peptide" evidence="2">
    <location>
        <begin position="1"/>
        <end position="20"/>
    </location>
</feature>
<keyword evidence="1 2" id="KW-0732">Signal</keyword>
<evidence type="ECO:0000256" key="2">
    <source>
        <dbReference type="SAM" id="SignalP"/>
    </source>
</evidence>
<dbReference type="SMART" id="SM00062">
    <property type="entry name" value="PBPb"/>
    <property type="match status" value="1"/>
</dbReference>
<dbReference type="InterPro" id="IPR001638">
    <property type="entry name" value="Solute-binding_3/MltF_N"/>
</dbReference>
<gene>
    <name evidence="4" type="ORF">ACFFTP_09930</name>
</gene>
<proteinExistence type="predicted"/>
<accession>A0ABV5QLY3</accession>
<feature type="domain" description="Solute-binding protein family 3/N-terminal" evidence="3">
    <location>
        <begin position="64"/>
        <end position="295"/>
    </location>
</feature>
<protein>
    <submittedName>
        <fullName evidence="4">ABC transporter substrate-binding protein</fullName>
    </submittedName>
</protein>
<evidence type="ECO:0000256" key="1">
    <source>
        <dbReference type="ARBA" id="ARBA00022729"/>
    </source>
</evidence>
<name>A0ABV5QLY3_9ACTN</name>
<feature type="chain" id="PRO_5045847976" evidence="2">
    <location>
        <begin position="21"/>
        <end position="302"/>
    </location>
</feature>
<dbReference type="EMBL" id="JBHMCT010000007">
    <property type="protein sequence ID" value="MFB9554509.1"/>
    <property type="molecule type" value="Genomic_DNA"/>
</dbReference>
<organism evidence="4 5">
    <name type="scientific">Streptomyces roseoviridis</name>
    <dbReference type="NCBI Taxonomy" id="67361"/>
    <lineage>
        <taxon>Bacteria</taxon>
        <taxon>Bacillati</taxon>
        <taxon>Actinomycetota</taxon>
        <taxon>Actinomycetes</taxon>
        <taxon>Kitasatosporales</taxon>
        <taxon>Streptomycetaceae</taxon>
        <taxon>Streptomyces</taxon>
    </lineage>
</organism>
<evidence type="ECO:0000259" key="3">
    <source>
        <dbReference type="SMART" id="SM00062"/>
    </source>
</evidence>
<dbReference type="CDD" id="cd13530">
    <property type="entry name" value="PBP2_peptides_like"/>
    <property type="match status" value="1"/>
</dbReference>
<sequence>MPHPSRLAAAAAAFAFVALAASACAPQPEAGGSGPSGAASGSASAAGTPASCAPDALATKARGKLTVGTDTPAYAPWFQDDDPANGKGYESAVAYAVARELGFAKEDVVWQKVAFNNAFAPGEKTFDFDINQVSVNEDRRKAVDLSTGYYDVRQAVIALKDSEAAKATTLAELKGARLGAQVGTTSLDVINEQIQPRQRPSVFQKNDLAKAALKNGQVDAIVVDLPTAFYITGAEVPEAKVVGQFATTPGAGAKEQFGLVLDKGSALTACVSRAVDALRADGTLAALEKQWLSDAAGAPVLK</sequence>
<dbReference type="PROSITE" id="PS51257">
    <property type="entry name" value="PROKAR_LIPOPROTEIN"/>
    <property type="match status" value="1"/>
</dbReference>
<dbReference type="PANTHER" id="PTHR35936:SF19">
    <property type="entry name" value="AMINO-ACID-BINDING PROTEIN YXEM-RELATED"/>
    <property type="match status" value="1"/>
</dbReference>
<dbReference type="RefSeq" id="WP_345487106.1">
    <property type="nucleotide sequence ID" value="NZ_BAAAWU010000001.1"/>
</dbReference>
<dbReference type="Pfam" id="PF00497">
    <property type="entry name" value="SBP_bac_3"/>
    <property type="match status" value="1"/>
</dbReference>